<feature type="region of interest" description="Disordered" evidence="1">
    <location>
        <begin position="1"/>
        <end position="33"/>
    </location>
</feature>
<name>A0A5S6QSP8_TRIMR</name>
<feature type="compositionally biased region" description="Basic and acidic residues" evidence="1">
    <location>
        <begin position="19"/>
        <end position="29"/>
    </location>
</feature>
<keyword evidence="2" id="KW-1185">Reference proteome</keyword>
<evidence type="ECO:0000256" key="1">
    <source>
        <dbReference type="SAM" id="MobiDB-lite"/>
    </source>
</evidence>
<feature type="compositionally biased region" description="Basic and acidic residues" evidence="1">
    <location>
        <begin position="1"/>
        <end position="12"/>
    </location>
</feature>
<evidence type="ECO:0000313" key="2">
    <source>
        <dbReference type="Proteomes" id="UP000046395"/>
    </source>
</evidence>
<protein>
    <submittedName>
        <fullName evidence="3">Uncharacterized protein</fullName>
    </submittedName>
</protein>
<feature type="region of interest" description="Disordered" evidence="1">
    <location>
        <begin position="128"/>
        <end position="164"/>
    </location>
</feature>
<reference evidence="3" key="1">
    <citation type="submission" date="2019-12" db="UniProtKB">
        <authorList>
            <consortium name="WormBaseParasite"/>
        </authorList>
    </citation>
    <scope>IDENTIFICATION</scope>
</reference>
<proteinExistence type="predicted"/>
<accession>A0A5S6QSP8</accession>
<dbReference type="AlphaFoldDB" id="A0A5S6QSP8"/>
<dbReference type="WBParaSite" id="TMUE_2000009927.1">
    <property type="protein sequence ID" value="TMUE_2000009927.1"/>
    <property type="gene ID" value="WBGene00290381"/>
</dbReference>
<organism evidence="2 3">
    <name type="scientific">Trichuris muris</name>
    <name type="common">Mouse whipworm</name>
    <dbReference type="NCBI Taxonomy" id="70415"/>
    <lineage>
        <taxon>Eukaryota</taxon>
        <taxon>Metazoa</taxon>
        <taxon>Ecdysozoa</taxon>
        <taxon>Nematoda</taxon>
        <taxon>Enoplea</taxon>
        <taxon>Dorylaimia</taxon>
        <taxon>Trichinellida</taxon>
        <taxon>Trichuridae</taxon>
        <taxon>Trichuris</taxon>
    </lineage>
</organism>
<evidence type="ECO:0000313" key="3">
    <source>
        <dbReference type="WBParaSite" id="TMUE_2000009927.1"/>
    </source>
</evidence>
<dbReference type="Proteomes" id="UP000046395">
    <property type="component" value="Unassembled WGS sequence"/>
</dbReference>
<sequence length="164" mass="18569">MDNMSDKVIKDDEVCEEGTDAKSVGKDGSSDSSEADIYEGHFKWIEGEKNFFYINSPQHGTDVFVTTRPYKYAHNGYSPPEEEFEAYTKDLTATLMANLMKINIEDEVVQKRRALAKYVRALNKRDNIADTDEQASLDQSPHCSATREESLRVSPEASDYPNDL</sequence>